<proteinExistence type="predicted"/>
<evidence type="ECO:0000256" key="1">
    <source>
        <dbReference type="SAM" id="Phobius"/>
    </source>
</evidence>
<dbReference type="EMBL" id="WUAV01000005">
    <property type="protein sequence ID" value="KAF1750611.1"/>
    <property type="molecule type" value="Genomic_DNA"/>
</dbReference>
<evidence type="ECO:0000313" key="3">
    <source>
        <dbReference type="EMBL" id="KAF1750611.1"/>
    </source>
</evidence>
<sequence length="167" mass="19028">MKMLHSLLRDASPSSVFLEEGDQMGSENVEFRSDCSVGLSQFQVGNEIVQHTFQLLNLFITFDLVVCATHQLTQTEHHNLHWLDVDGSIRWKNVEKLLNIFLAKNCYCNKHGLILANLLQKGISEDEENVSACRKRGRGVLLALYALLVILIVIEVKTYEQAQWMVL</sequence>
<name>A0A6A5G6H8_CAERE</name>
<protein>
    <submittedName>
        <fullName evidence="2">Uncharacterized protein</fullName>
    </submittedName>
</protein>
<evidence type="ECO:0000313" key="2">
    <source>
        <dbReference type="EMBL" id="KAF1750610.1"/>
    </source>
</evidence>
<comment type="caution">
    <text evidence="2">The sequence shown here is derived from an EMBL/GenBank/DDBJ whole genome shotgun (WGS) entry which is preliminary data.</text>
</comment>
<keyword evidence="1" id="KW-1133">Transmembrane helix</keyword>
<dbReference type="KEGG" id="crq:GCK72_017161"/>
<keyword evidence="1" id="KW-0472">Membrane</keyword>
<dbReference type="Proteomes" id="UP000483820">
    <property type="component" value="Chromosome V"/>
</dbReference>
<dbReference type="AlphaFoldDB" id="A0A6A5G6H8"/>
<reference evidence="2 4" key="1">
    <citation type="submission" date="2019-12" db="EMBL/GenBank/DDBJ databases">
        <title>Chromosome-level assembly of the Caenorhabditis remanei genome.</title>
        <authorList>
            <person name="Teterina A.A."/>
            <person name="Willis J.H."/>
            <person name="Phillips P.C."/>
        </authorList>
    </citation>
    <scope>NUCLEOTIDE SEQUENCE [LARGE SCALE GENOMIC DNA]</scope>
    <source>
        <strain evidence="2 4">PX506</strain>
        <tissue evidence="2">Whole organism</tissue>
    </source>
</reference>
<organism evidence="2 4">
    <name type="scientific">Caenorhabditis remanei</name>
    <name type="common">Caenorhabditis vulgaris</name>
    <dbReference type="NCBI Taxonomy" id="31234"/>
    <lineage>
        <taxon>Eukaryota</taxon>
        <taxon>Metazoa</taxon>
        <taxon>Ecdysozoa</taxon>
        <taxon>Nematoda</taxon>
        <taxon>Chromadorea</taxon>
        <taxon>Rhabditida</taxon>
        <taxon>Rhabditina</taxon>
        <taxon>Rhabditomorpha</taxon>
        <taxon>Rhabditoidea</taxon>
        <taxon>Rhabditidae</taxon>
        <taxon>Peloderinae</taxon>
        <taxon>Caenorhabditis</taxon>
    </lineage>
</organism>
<dbReference type="EMBL" id="WUAV01000005">
    <property type="protein sequence ID" value="KAF1750610.1"/>
    <property type="molecule type" value="Genomic_DNA"/>
</dbReference>
<dbReference type="RefSeq" id="XP_053580838.1">
    <property type="nucleotide sequence ID" value="XM_053731925.1"/>
</dbReference>
<dbReference type="CTD" id="78776500"/>
<gene>
    <name evidence="2" type="ORF">GCK72_017161</name>
    <name evidence="3" type="ORF">GCK72_017162</name>
</gene>
<evidence type="ECO:0000313" key="4">
    <source>
        <dbReference type="Proteomes" id="UP000483820"/>
    </source>
</evidence>
<dbReference type="GeneID" id="78776500"/>
<feature type="transmembrane region" description="Helical" evidence="1">
    <location>
        <begin position="140"/>
        <end position="159"/>
    </location>
</feature>
<keyword evidence="1" id="KW-0812">Transmembrane</keyword>
<accession>A0A6A5G6H8</accession>